<proteinExistence type="predicted"/>
<organism evidence="2 3">
    <name type="scientific">Francisella opportunistica</name>
    <dbReference type="NCBI Taxonomy" id="2016517"/>
    <lineage>
        <taxon>Bacteria</taxon>
        <taxon>Pseudomonadati</taxon>
        <taxon>Pseudomonadota</taxon>
        <taxon>Gammaproteobacteria</taxon>
        <taxon>Thiotrichales</taxon>
        <taxon>Francisellaceae</taxon>
        <taxon>Francisella</taxon>
    </lineage>
</organism>
<dbReference type="EMBL" id="CP022375">
    <property type="protein sequence ID" value="AXH30705.1"/>
    <property type="molecule type" value="Genomic_DNA"/>
</dbReference>
<dbReference type="OrthoDB" id="5605705at2"/>
<sequence>MVEANNTPKIHNAWLWTQLIPIWTYIALLVTAIKLDEQCKIYQNKYTKKLNFKARFVYWYIGLTILNLVPILNIVTIIASLVLFIVVWTNISKTTKELSKIYIN</sequence>
<evidence type="ECO:0000313" key="3">
    <source>
        <dbReference type="Proteomes" id="UP000253862"/>
    </source>
</evidence>
<evidence type="ECO:0008006" key="4">
    <source>
        <dbReference type="Google" id="ProtNLM"/>
    </source>
</evidence>
<gene>
    <name evidence="2" type="ORF">CGC43_04480</name>
</gene>
<keyword evidence="3" id="KW-1185">Reference proteome</keyword>
<evidence type="ECO:0000256" key="1">
    <source>
        <dbReference type="SAM" id="Phobius"/>
    </source>
</evidence>
<accession>A0A345JTQ9</accession>
<dbReference type="KEGG" id="foo:CGC45_04465"/>
<dbReference type="AlphaFoldDB" id="A0A345JTQ9"/>
<keyword evidence="1" id="KW-0812">Transmembrane</keyword>
<name>A0A345JTQ9_9GAMM</name>
<feature type="transmembrane region" description="Helical" evidence="1">
    <location>
        <begin position="56"/>
        <end position="89"/>
    </location>
</feature>
<protein>
    <recommendedName>
        <fullName evidence="4">DUF4328 domain-containing protein</fullName>
    </recommendedName>
</protein>
<evidence type="ECO:0000313" key="2">
    <source>
        <dbReference type="EMBL" id="AXH30705.1"/>
    </source>
</evidence>
<dbReference type="Proteomes" id="UP000253862">
    <property type="component" value="Chromosome"/>
</dbReference>
<feature type="transmembrane region" description="Helical" evidence="1">
    <location>
        <begin position="13"/>
        <end position="35"/>
    </location>
</feature>
<keyword evidence="1" id="KW-1133">Transmembrane helix</keyword>
<reference evidence="2 3" key="1">
    <citation type="submission" date="2017-07" db="EMBL/GenBank/DDBJ databases">
        <title>Complete genome sequences and comparative analysis of the novel pathogen Francisella opportunistica.</title>
        <authorList>
            <person name="Dietrich E.A."/>
            <person name="Kingry L.C."/>
            <person name="Petersen J.M."/>
        </authorList>
    </citation>
    <scope>NUCLEOTIDE SEQUENCE [LARGE SCALE GENOMIC DNA]</scope>
    <source>
        <strain evidence="2 3">14-2155</strain>
    </source>
</reference>
<keyword evidence="1" id="KW-0472">Membrane</keyword>